<dbReference type="PANTHER" id="PTHR42731:SF1">
    <property type="entry name" value="RADICAL SAM DOMAIN PROTEIN"/>
    <property type="match status" value="1"/>
</dbReference>
<dbReference type="HOGENOM" id="CLU_011543_3_2_0"/>
<dbReference type="Proteomes" id="UP000002506">
    <property type="component" value="Chromosome"/>
</dbReference>
<dbReference type="GO" id="GO:0003824">
    <property type="term" value="F:catalytic activity"/>
    <property type="evidence" value="ECO:0007669"/>
    <property type="project" value="InterPro"/>
</dbReference>
<dbReference type="InterPro" id="IPR045784">
    <property type="entry name" value="Radical_SAM_N2"/>
</dbReference>
<dbReference type="InterPro" id="IPR006638">
    <property type="entry name" value="Elp3/MiaA/NifB-like_rSAM"/>
</dbReference>
<dbReference type="CDD" id="cd01335">
    <property type="entry name" value="Radical_SAM"/>
    <property type="match status" value="1"/>
</dbReference>
<organism evidence="2 3">
    <name type="scientific">Dehalococcoides mccartyi (strain VS)</name>
    <dbReference type="NCBI Taxonomy" id="311424"/>
    <lineage>
        <taxon>Bacteria</taxon>
        <taxon>Bacillati</taxon>
        <taxon>Chloroflexota</taxon>
        <taxon>Dehalococcoidia</taxon>
        <taxon>Dehalococcoidales</taxon>
        <taxon>Dehalococcoidaceae</taxon>
        <taxon>Dehalococcoides</taxon>
    </lineage>
</organism>
<dbReference type="InterPro" id="IPR023862">
    <property type="entry name" value="CHP03960_rSAM"/>
</dbReference>
<dbReference type="NCBIfam" id="TIGR03960">
    <property type="entry name" value="rSAM_fuse_unch"/>
    <property type="match status" value="1"/>
</dbReference>
<gene>
    <name evidence="2" type="ordered locus">DhcVS_1511</name>
</gene>
<feature type="domain" description="Radical SAM core" evidence="1">
    <location>
        <begin position="267"/>
        <end position="500"/>
    </location>
</feature>
<protein>
    <submittedName>
        <fullName evidence="2">Radical SAM domain protein</fullName>
    </submittedName>
</protein>
<sequence>MPETIYFCQNSPQRGTLLNYPEHILHQVEKPGRYTGGEWNSVCKEWAKTPLKVALSFPDTYEIGMSNLAIPLLYDILNRNPDILAERVFSPWLDMENLIRKQTLPFVSLESGHPVKEFDILGFSLGYELTYTNILNMLSLAGIPMLAAERGGDFPLVIAGGSCSLNPEPLADFIDAFVIGDAEEAIQDLCQAVLDARNYNLSKDQMLRELAKIPGIYIPCLYKAEYNPDGTLKSITPTAPEAPPVINRRILPTLPPPTVKPVVPYIEVVQDRGAVEISRGCSRGCRFCSAGIIYRPVRVRPATEVVSAVESIMDNCGYDEISLLSLSCSDYPGIENLVKTLAEKYADKHLALSLPSLRLTPDSVGLVNVLAGGRKSGLTFAPEAASERLQRVINKLTSEEELCDTARTAFESGWTSFKMYFMIGLPTETDEDAAAICQMAGRVNALSRGAPGRRPQIRLSLASYVPKAHTPFQWEAQLDEESLYRRADIVRQGLKRWGIKVSWSDTKMSLLEAVFSRGDRRLGKVIYTAWQKGAKFDAWSECFNFALWQEAFDKCGLSPSFYAHRKRPLNETLPWGHINAGVSAEFLKREYARSVEGQDTPDCREGKCHACGLEKAVTECNNRLHDK</sequence>
<dbReference type="InterPro" id="IPR058240">
    <property type="entry name" value="rSAM_sf"/>
</dbReference>
<dbReference type="PANTHER" id="PTHR42731">
    <property type="entry name" value="SLL1084 PROTEIN"/>
    <property type="match status" value="1"/>
</dbReference>
<evidence type="ECO:0000259" key="1">
    <source>
        <dbReference type="PROSITE" id="PS51918"/>
    </source>
</evidence>
<dbReference type="InterPro" id="IPR007197">
    <property type="entry name" value="rSAM"/>
</dbReference>
<evidence type="ECO:0000313" key="3">
    <source>
        <dbReference type="Proteomes" id="UP000002506"/>
    </source>
</evidence>
<dbReference type="SUPFAM" id="SSF102114">
    <property type="entry name" value="Radical SAM enzymes"/>
    <property type="match status" value="1"/>
</dbReference>
<accession>D2BJV7</accession>
<reference evidence="2 3" key="1">
    <citation type="journal article" date="2009" name="PLoS Genet.">
        <title>Localized plasticity in the streamlined genomes of vinyl chloride respiring Dehalococcoides.</title>
        <authorList>
            <person name="McMurdie P.J."/>
            <person name="Behrens S.F."/>
            <person name="Muller J.A."/>
            <person name="Goke J."/>
            <person name="Ritalahti K.M."/>
            <person name="Wagner R."/>
            <person name="Goltsman E."/>
            <person name="Lapidus A."/>
            <person name="Holmes S."/>
            <person name="Loffler F.E."/>
            <person name="Spormann A.M."/>
        </authorList>
    </citation>
    <scope>NUCLEOTIDE SEQUENCE [LARGE SCALE GENOMIC DNA]</scope>
    <source>
        <strain evidence="2 3">VS</strain>
    </source>
</reference>
<dbReference type="Pfam" id="PF04055">
    <property type="entry name" value="Radical_SAM"/>
    <property type="match status" value="1"/>
</dbReference>
<dbReference type="GO" id="GO:0051536">
    <property type="term" value="F:iron-sulfur cluster binding"/>
    <property type="evidence" value="ECO:0007669"/>
    <property type="project" value="InterPro"/>
</dbReference>
<proteinExistence type="predicted"/>
<dbReference type="InterPro" id="IPR023404">
    <property type="entry name" value="rSAM_horseshoe"/>
</dbReference>
<dbReference type="SFLD" id="SFLDS00029">
    <property type="entry name" value="Radical_SAM"/>
    <property type="match status" value="1"/>
</dbReference>
<dbReference type="AlphaFoldDB" id="D2BJV7"/>
<dbReference type="SFLD" id="SFLDG01082">
    <property type="entry name" value="B12-binding_domain_containing"/>
    <property type="match status" value="1"/>
</dbReference>
<dbReference type="Gene3D" id="3.80.30.20">
    <property type="entry name" value="tm_1862 like domain"/>
    <property type="match status" value="1"/>
</dbReference>
<dbReference type="PROSITE" id="PS51918">
    <property type="entry name" value="RADICAL_SAM"/>
    <property type="match status" value="1"/>
</dbReference>
<dbReference type="Pfam" id="PF19864">
    <property type="entry name" value="Radical_SAM_N2"/>
    <property type="match status" value="1"/>
</dbReference>
<dbReference type="SMART" id="SM00729">
    <property type="entry name" value="Elp3"/>
    <property type="match status" value="1"/>
</dbReference>
<evidence type="ECO:0000313" key="2">
    <source>
        <dbReference type="EMBL" id="ACZ62607.1"/>
    </source>
</evidence>
<dbReference type="eggNOG" id="COG1032">
    <property type="taxonomic scope" value="Bacteria"/>
</dbReference>
<dbReference type="EMBL" id="CP001827">
    <property type="protein sequence ID" value="ACZ62607.1"/>
    <property type="molecule type" value="Genomic_DNA"/>
</dbReference>
<dbReference type="KEGG" id="dev:DhcVS_1511"/>
<name>D2BJV7_DEHMV</name>